<keyword evidence="4" id="KW-1185">Reference proteome</keyword>
<dbReference type="EMBL" id="MTYH01000073">
    <property type="protein sequence ID" value="PNP40034.1"/>
    <property type="molecule type" value="Genomic_DNA"/>
</dbReference>
<evidence type="ECO:0000313" key="4">
    <source>
        <dbReference type="Proteomes" id="UP000054821"/>
    </source>
</evidence>
<dbReference type="Proteomes" id="UP000054821">
    <property type="component" value="Unassembled WGS sequence"/>
</dbReference>
<name>A0A0W7W3P0_9HYPO</name>
<reference evidence="3" key="3">
    <citation type="submission" date="2017-08" db="EMBL/GenBank/DDBJ databases">
        <title>Trichoderma gamsii strain T6085, whole genome shotgun sequencing project.</title>
        <authorList>
            <person name="Baroncelli R."/>
        </authorList>
    </citation>
    <scope>NUCLEOTIDE SEQUENCE</scope>
    <source>
        <strain evidence="3">T6085</strain>
    </source>
</reference>
<accession>A0A0W7W3P0</accession>
<dbReference type="RefSeq" id="XP_018666205.1">
    <property type="nucleotide sequence ID" value="XM_018800740.1"/>
</dbReference>
<organism evidence="2 5">
    <name type="scientific">Trichoderma gamsii</name>
    <dbReference type="NCBI Taxonomy" id="398673"/>
    <lineage>
        <taxon>Eukaryota</taxon>
        <taxon>Fungi</taxon>
        <taxon>Dikarya</taxon>
        <taxon>Ascomycota</taxon>
        <taxon>Pezizomycotina</taxon>
        <taxon>Sordariomycetes</taxon>
        <taxon>Hypocreomycetidae</taxon>
        <taxon>Hypocreales</taxon>
        <taxon>Hypocreaceae</taxon>
        <taxon>Trichoderma</taxon>
    </lineage>
</organism>
<feature type="signal peptide" evidence="1">
    <location>
        <begin position="1"/>
        <end position="15"/>
    </location>
</feature>
<protein>
    <submittedName>
        <fullName evidence="2">Uncharacterized protein</fullName>
    </submittedName>
</protein>
<evidence type="ECO:0000313" key="5">
    <source>
        <dbReference type="Proteomes" id="UP000236546"/>
    </source>
</evidence>
<evidence type="ECO:0000313" key="3">
    <source>
        <dbReference type="EMBL" id="PON20896.1"/>
    </source>
</evidence>
<reference evidence="3 4" key="1">
    <citation type="journal article" date="2016" name="Genome Announc.">
        <title>Draft Whole-Genome Sequence of Trichoderma gamsii T6085, a Promising Biocontrol Agent of Fusarium Head Blight on Wheat.</title>
        <authorList>
            <person name="Baroncelli R."/>
            <person name="Zapparata A."/>
            <person name="Piaggeschi G."/>
            <person name="Sarrocco S."/>
            <person name="Vannacci G."/>
        </authorList>
    </citation>
    <scope>NUCLEOTIDE SEQUENCE [LARGE SCALE GENOMIC DNA]</scope>
    <source>
        <strain evidence="3 4">T6085</strain>
    </source>
</reference>
<dbReference type="EMBL" id="JPDN02000059">
    <property type="protein sequence ID" value="PON20896.1"/>
    <property type="molecule type" value="Genomic_DNA"/>
</dbReference>
<feature type="chain" id="PRO_5014528261" evidence="1">
    <location>
        <begin position="16"/>
        <end position="67"/>
    </location>
</feature>
<dbReference type="AlphaFoldDB" id="A0A0W7W3P0"/>
<evidence type="ECO:0000313" key="2">
    <source>
        <dbReference type="EMBL" id="PNP40034.1"/>
    </source>
</evidence>
<dbReference type="GeneID" id="29980823"/>
<dbReference type="Proteomes" id="UP000236546">
    <property type="component" value="Unassembled WGS sequence"/>
</dbReference>
<reference evidence="2 5" key="2">
    <citation type="submission" date="2017-02" db="EMBL/GenBank/DDBJ databases">
        <title>Genomes of Trichoderma spp. with biocontrol activity.</title>
        <authorList>
            <person name="Gardiner D."/>
            <person name="Kazan K."/>
            <person name="Vos C."/>
            <person name="Harvey P."/>
        </authorList>
    </citation>
    <scope>NUCLEOTIDE SEQUENCE [LARGE SCALE GENOMIC DNA]</scope>
    <source>
        <strain evidence="2 5">A5MH</strain>
    </source>
</reference>
<sequence length="67" mass="7142">MKFSTILAVLPVAFAASGTLKAKLAAREDGCVKYNACIANGEGRCNPCDCHPDYDLCRFGGIAPYGW</sequence>
<evidence type="ECO:0000256" key="1">
    <source>
        <dbReference type="SAM" id="SignalP"/>
    </source>
</evidence>
<gene>
    <name evidence="3" type="ORF">TGAM01_v210295</name>
    <name evidence="2" type="ORF">TGAMA5MH_07956</name>
</gene>
<proteinExistence type="predicted"/>
<comment type="caution">
    <text evidence="2">The sequence shown here is derived from an EMBL/GenBank/DDBJ whole genome shotgun (WGS) entry which is preliminary data.</text>
</comment>
<keyword evidence="1" id="KW-0732">Signal</keyword>